<keyword evidence="10" id="KW-1185">Reference proteome</keyword>
<keyword evidence="4 7" id="KW-0863">Zinc-finger</keyword>
<dbReference type="InterPro" id="IPR036236">
    <property type="entry name" value="Znf_C2H2_sf"/>
</dbReference>
<dbReference type="AlphaFoldDB" id="N1SBM3"/>
<evidence type="ECO:0000256" key="3">
    <source>
        <dbReference type="ARBA" id="ARBA00022737"/>
    </source>
</evidence>
<dbReference type="SUPFAM" id="SSF57667">
    <property type="entry name" value="beta-beta-alpha zinc fingers"/>
    <property type="match status" value="1"/>
</dbReference>
<dbReference type="PANTHER" id="PTHR19818">
    <property type="entry name" value="ZINC FINGER PROTEIN ZIC AND GLI"/>
    <property type="match status" value="1"/>
</dbReference>
<evidence type="ECO:0000313" key="10">
    <source>
        <dbReference type="Proteomes" id="UP000016929"/>
    </source>
</evidence>
<dbReference type="HOGENOM" id="CLU_002678_42_25_1"/>
<reference evidence="10" key="2">
    <citation type="journal article" date="2014" name="PLoS ONE">
        <title>Genome and Transcriptome Analysis of the Fungal Pathogen Fusarium oxysporum f. sp. cubense Causing Banana Vascular Wilt Disease.</title>
        <authorList>
            <person name="Guo L."/>
            <person name="Han L."/>
            <person name="Yang L."/>
            <person name="Zeng H."/>
            <person name="Fan D."/>
            <person name="Zhu Y."/>
            <person name="Feng Y."/>
            <person name="Wang G."/>
            <person name="Peng C."/>
            <person name="Jiang X."/>
            <person name="Zhou D."/>
            <person name="Ni P."/>
            <person name="Liang C."/>
            <person name="Liu L."/>
            <person name="Wang J."/>
            <person name="Mao C."/>
            <person name="Fang X."/>
            <person name="Peng M."/>
            <person name="Huang J."/>
        </authorList>
    </citation>
    <scope>NUCLEOTIDE SEQUENCE [LARGE SCALE GENOMIC DNA]</scope>
    <source>
        <strain evidence="10">race 4</strain>
    </source>
</reference>
<dbReference type="GO" id="GO:0008270">
    <property type="term" value="F:zinc ion binding"/>
    <property type="evidence" value="ECO:0007669"/>
    <property type="project" value="UniProtKB-KW"/>
</dbReference>
<dbReference type="PROSITE" id="PS00028">
    <property type="entry name" value="ZINC_FINGER_C2H2_1"/>
    <property type="match status" value="1"/>
</dbReference>
<dbReference type="STRING" id="1229665.N1SBM3"/>
<dbReference type="PANTHER" id="PTHR19818:SF139">
    <property type="entry name" value="PAIR-RULE PROTEIN ODD-PAIRED"/>
    <property type="match status" value="1"/>
</dbReference>
<dbReference type="GO" id="GO:0045944">
    <property type="term" value="P:positive regulation of transcription by RNA polymerase II"/>
    <property type="evidence" value="ECO:0007669"/>
    <property type="project" value="UniProtKB-ARBA"/>
</dbReference>
<dbReference type="GO" id="GO:0000981">
    <property type="term" value="F:DNA-binding transcription factor activity, RNA polymerase II-specific"/>
    <property type="evidence" value="ECO:0007669"/>
    <property type="project" value="TreeGrafter"/>
</dbReference>
<evidence type="ECO:0000313" key="9">
    <source>
        <dbReference type="EMBL" id="EMT73745.1"/>
    </source>
</evidence>
<keyword evidence="3" id="KW-0677">Repeat</keyword>
<dbReference type="FunFam" id="3.30.160.60:FF:000870">
    <property type="entry name" value="zinc finger protein 197 isoform X1"/>
    <property type="match status" value="1"/>
</dbReference>
<evidence type="ECO:0000256" key="6">
    <source>
        <dbReference type="ARBA" id="ARBA00023242"/>
    </source>
</evidence>
<protein>
    <recommendedName>
        <fullName evidence="8">C2H2-type domain-containing protein</fullName>
    </recommendedName>
</protein>
<dbReference type="Proteomes" id="UP000016929">
    <property type="component" value="Unassembled WGS sequence"/>
</dbReference>
<keyword evidence="2" id="KW-0479">Metal-binding</keyword>
<accession>N1SBM3</accession>
<organism evidence="9 10">
    <name type="scientific">Fusarium oxysporum f. sp. cubense (strain race 4)</name>
    <name type="common">Panama disease fungus</name>
    <dbReference type="NCBI Taxonomy" id="2502994"/>
    <lineage>
        <taxon>Eukaryota</taxon>
        <taxon>Fungi</taxon>
        <taxon>Dikarya</taxon>
        <taxon>Ascomycota</taxon>
        <taxon>Pezizomycotina</taxon>
        <taxon>Sordariomycetes</taxon>
        <taxon>Hypocreomycetidae</taxon>
        <taxon>Hypocreales</taxon>
        <taxon>Nectriaceae</taxon>
        <taxon>Fusarium</taxon>
        <taxon>Fusarium oxysporum species complex</taxon>
    </lineage>
</organism>
<evidence type="ECO:0000256" key="4">
    <source>
        <dbReference type="ARBA" id="ARBA00022771"/>
    </source>
</evidence>
<evidence type="ECO:0000259" key="8">
    <source>
        <dbReference type="PROSITE" id="PS50157"/>
    </source>
</evidence>
<feature type="non-terminal residue" evidence="9">
    <location>
        <position position="64"/>
    </location>
</feature>
<dbReference type="Pfam" id="PF00096">
    <property type="entry name" value="zf-C2H2"/>
    <property type="match status" value="1"/>
</dbReference>
<dbReference type="OrthoDB" id="4964842at2759"/>
<sequence length="64" mass="7145">MPFPCDICGTVLTRENNLTDHIRIHTGEKPFVCGWNGCGKRFRTASVTKAQDSNGTNKHHSVIF</sequence>
<evidence type="ECO:0000256" key="5">
    <source>
        <dbReference type="ARBA" id="ARBA00022833"/>
    </source>
</evidence>
<dbReference type="InterPro" id="IPR013087">
    <property type="entry name" value="Znf_C2H2_type"/>
</dbReference>
<evidence type="ECO:0000256" key="7">
    <source>
        <dbReference type="PROSITE-ProRule" id="PRU00042"/>
    </source>
</evidence>
<evidence type="ECO:0000256" key="1">
    <source>
        <dbReference type="ARBA" id="ARBA00004123"/>
    </source>
</evidence>
<dbReference type="PROSITE" id="PS50157">
    <property type="entry name" value="ZINC_FINGER_C2H2_2"/>
    <property type="match status" value="1"/>
</dbReference>
<dbReference type="Gene3D" id="3.30.160.60">
    <property type="entry name" value="Classic Zinc Finger"/>
    <property type="match status" value="2"/>
</dbReference>
<evidence type="ECO:0000256" key="2">
    <source>
        <dbReference type="ARBA" id="ARBA00022723"/>
    </source>
</evidence>
<name>N1SBM3_FUSC4</name>
<proteinExistence type="predicted"/>
<dbReference type="GO" id="GO:0000978">
    <property type="term" value="F:RNA polymerase II cis-regulatory region sequence-specific DNA binding"/>
    <property type="evidence" value="ECO:0007669"/>
    <property type="project" value="TreeGrafter"/>
</dbReference>
<comment type="subcellular location">
    <subcellularLocation>
        <location evidence="1">Nucleus</location>
    </subcellularLocation>
</comment>
<dbReference type="GO" id="GO:0005634">
    <property type="term" value="C:nucleus"/>
    <property type="evidence" value="ECO:0007669"/>
    <property type="project" value="UniProtKB-SubCell"/>
</dbReference>
<feature type="domain" description="C2H2-type" evidence="8">
    <location>
        <begin position="3"/>
        <end position="30"/>
    </location>
</feature>
<reference evidence="10" key="1">
    <citation type="submission" date="2012-09" db="EMBL/GenBank/DDBJ databases">
        <title>Genome sequencing and comparative transcriptomics of race 1 and race 4 of banana pathogen: Fusarium oxysporum f. sp. cubense.</title>
        <authorList>
            <person name="Fang X."/>
            <person name="Huang J."/>
        </authorList>
    </citation>
    <scope>NUCLEOTIDE SEQUENCE [LARGE SCALE GENOMIC DNA]</scope>
    <source>
        <strain evidence="10">race 4</strain>
    </source>
</reference>
<gene>
    <name evidence="9" type="ORF">FOC4_h10017286</name>
</gene>
<dbReference type="InterPro" id="IPR050329">
    <property type="entry name" value="GLI_C2H2-zinc-finger"/>
</dbReference>
<dbReference type="SMART" id="SM00355">
    <property type="entry name" value="ZnF_C2H2"/>
    <property type="match status" value="1"/>
</dbReference>
<keyword evidence="6" id="KW-0539">Nucleus</keyword>
<keyword evidence="5" id="KW-0862">Zinc</keyword>
<dbReference type="EMBL" id="KB726225">
    <property type="protein sequence ID" value="EMT73745.1"/>
    <property type="molecule type" value="Genomic_DNA"/>
</dbReference>